<keyword evidence="2 4" id="KW-0560">Oxidoreductase</keyword>
<dbReference type="STRING" id="123899.SAMEA3906487_01662"/>
<dbReference type="GeneID" id="56591053"/>
<dbReference type="NCBIfam" id="NF001933">
    <property type="entry name" value="PRK00711.1"/>
    <property type="match status" value="1"/>
</dbReference>
<dbReference type="GO" id="GO:0008718">
    <property type="term" value="F:D-amino-acid dehydrogenase activity"/>
    <property type="evidence" value="ECO:0007669"/>
    <property type="project" value="TreeGrafter"/>
</dbReference>
<evidence type="ECO:0000313" key="4">
    <source>
        <dbReference type="EMBL" id="SAI69137.1"/>
    </source>
</evidence>
<dbReference type="EC" id="1.5.3.1" evidence="4"/>
<dbReference type="PANTHER" id="PTHR13847:SF280">
    <property type="entry name" value="D-AMINO ACID DEHYDROGENASE"/>
    <property type="match status" value="1"/>
</dbReference>
<dbReference type="GO" id="GO:0055130">
    <property type="term" value="P:D-alanine catabolic process"/>
    <property type="evidence" value="ECO:0007669"/>
    <property type="project" value="TreeGrafter"/>
</dbReference>
<dbReference type="GO" id="GO:0005886">
    <property type="term" value="C:plasma membrane"/>
    <property type="evidence" value="ECO:0007669"/>
    <property type="project" value="TreeGrafter"/>
</dbReference>
<keyword evidence="5" id="KW-1185">Reference proteome</keyword>
<dbReference type="Gene3D" id="3.30.9.10">
    <property type="entry name" value="D-Amino Acid Oxidase, subunit A, domain 2"/>
    <property type="match status" value="1"/>
</dbReference>
<dbReference type="KEGG" id="btrm:SAMEA390648701662"/>
<evidence type="ECO:0000256" key="1">
    <source>
        <dbReference type="ARBA" id="ARBA00009410"/>
    </source>
</evidence>
<dbReference type="PANTHER" id="PTHR13847">
    <property type="entry name" value="SARCOSINE DEHYDROGENASE-RELATED"/>
    <property type="match status" value="1"/>
</dbReference>
<evidence type="ECO:0000313" key="5">
    <source>
        <dbReference type="Proteomes" id="UP000076825"/>
    </source>
</evidence>
<dbReference type="GO" id="GO:0008115">
    <property type="term" value="F:sarcosine oxidase activity"/>
    <property type="evidence" value="ECO:0007669"/>
    <property type="project" value="UniProtKB-EC"/>
</dbReference>
<dbReference type="PATRIC" id="fig|123899.6.peg.1646"/>
<gene>
    <name evidence="4" type="primary">soxB</name>
    <name evidence="4" type="ORF">SAMEA3906487_01662</name>
</gene>
<dbReference type="OrthoDB" id="18526at2"/>
<sequence length="419" mass="45008">MKTLVLGAGVVGLTTAYYLAREGHEVEVAERHAGPGMETSFGNAGGLCPSFAAPWAAPGMPWKVLKMALKADAPVRFSLWPDPVRLRWVRQWLQQCNAPRFRINKLRMQRVAHYSLACLRELIADTPLAFDFHAGGVLQLFQTGAECRHGDLSASALAELGIEHRVLDGTQARQVEPALSQATAPLAGALHLPADASGDSHLFCQALNAWLQTQGVRFHYGTTIERLRHEGGRVTGADSSSGPLLADATVVALGNQAPALLAPLGVKLPVYPLKGFSITAPILDSARAPTLSIMDEHNKVMISRLGSRLRAAGMAELVGHDLTLNPARKATLIRAVRSLFPDGIDYSQATFWAGLRPMTPDGPAILGRCGWEGLYLNSGHGSNGWTQACGTSRVVADLVCGRQPAIDLDGLTLERFARR</sequence>
<dbReference type="AlphaFoldDB" id="A0A157P6N4"/>
<dbReference type="RefSeq" id="WP_025513220.1">
    <property type="nucleotide sequence ID" value="NZ_CP016340.1"/>
</dbReference>
<comment type="similarity">
    <text evidence="1">Belongs to the DadA oxidoreductase family.</text>
</comment>
<dbReference type="SUPFAM" id="SSF54373">
    <property type="entry name" value="FAD-linked reductases, C-terminal domain"/>
    <property type="match status" value="1"/>
</dbReference>
<protein>
    <submittedName>
        <fullName evidence="4">D-amino acid dehydrogenase small subunit</fullName>
        <ecNumber evidence="4">1.5.3.1</ecNumber>
    </submittedName>
</protein>
<dbReference type="Proteomes" id="UP000076825">
    <property type="component" value="Chromosome 1"/>
</dbReference>
<feature type="domain" description="FAD dependent oxidoreductase" evidence="3">
    <location>
        <begin position="3"/>
        <end position="398"/>
    </location>
</feature>
<dbReference type="Gene3D" id="3.50.50.60">
    <property type="entry name" value="FAD/NAD(P)-binding domain"/>
    <property type="match status" value="2"/>
</dbReference>
<dbReference type="SUPFAM" id="SSF51905">
    <property type="entry name" value="FAD/NAD(P)-binding domain"/>
    <property type="match status" value="1"/>
</dbReference>
<accession>A0A157P6N4</accession>
<dbReference type="GO" id="GO:0005737">
    <property type="term" value="C:cytoplasm"/>
    <property type="evidence" value="ECO:0007669"/>
    <property type="project" value="TreeGrafter"/>
</dbReference>
<dbReference type="InterPro" id="IPR006076">
    <property type="entry name" value="FAD-dep_OxRdtase"/>
</dbReference>
<name>A0A157P6N4_9BORD</name>
<proteinExistence type="inferred from homology"/>
<evidence type="ECO:0000259" key="3">
    <source>
        <dbReference type="Pfam" id="PF01266"/>
    </source>
</evidence>
<reference evidence="4 5" key="1">
    <citation type="submission" date="2016-04" db="EMBL/GenBank/DDBJ databases">
        <authorList>
            <consortium name="Pathogen Informatics"/>
        </authorList>
    </citation>
    <scope>NUCLEOTIDE SEQUENCE [LARGE SCALE GENOMIC DNA]</scope>
    <source>
        <strain evidence="4 5">H044680328</strain>
    </source>
</reference>
<evidence type="ECO:0000256" key="2">
    <source>
        <dbReference type="ARBA" id="ARBA00023002"/>
    </source>
</evidence>
<dbReference type="InterPro" id="IPR036188">
    <property type="entry name" value="FAD/NAD-bd_sf"/>
</dbReference>
<dbReference type="eggNOG" id="COG0665">
    <property type="taxonomic scope" value="Bacteria"/>
</dbReference>
<organism evidence="4 5">
    <name type="scientific">Bordetella trematum</name>
    <dbReference type="NCBI Taxonomy" id="123899"/>
    <lineage>
        <taxon>Bacteria</taxon>
        <taxon>Pseudomonadati</taxon>
        <taxon>Pseudomonadota</taxon>
        <taxon>Betaproteobacteria</taxon>
        <taxon>Burkholderiales</taxon>
        <taxon>Alcaligenaceae</taxon>
        <taxon>Bordetella</taxon>
    </lineage>
</organism>
<dbReference type="Pfam" id="PF01266">
    <property type="entry name" value="DAO"/>
    <property type="match status" value="1"/>
</dbReference>
<dbReference type="EMBL" id="LT546645">
    <property type="protein sequence ID" value="SAI69137.1"/>
    <property type="molecule type" value="Genomic_DNA"/>
</dbReference>